<protein>
    <submittedName>
        <fullName evidence="1">Uncharacterized protein</fullName>
    </submittedName>
</protein>
<gene>
    <name evidence="1" type="ORF">AF3_018</name>
</gene>
<organism evidence="1 2">
    <name type="scientific">Rhizobium phage AF3</name>
    <dbReference type="NCBI Taxonomy" id="2763529"/>
    <lineage>
        <taxon>Viruses</taxon>
        <taxon>Duplodnaviria</taxon>
        <taxon>Heunggongvirae</taxon>
        <taxon>Uroviricota</taxon>
        <taxon>Caudoviricetes</taxon>
        <taxon>Pootjesviridae</taxon>
        <taxon>Innesvirus</taxon>
        <taxon>Innesvirus AF3</taxon>
    </lineage>
</organism>
<dbReference type="Proteomes" id="UP000515855">
    <property type="component" value="Segment"/>
</dbReference>
<dbReference type="EMBL" id="MT778837">
    <property type="protein sequence ID" value="QNH71582.1"/>
    <property type="molecule type" value="Genomic_DNA"/>
</dbReference>
<keyword evidence="2" id="KW-1185">Reference proteome</keyword>
<accession>A0A7G7WWI8</accession>
<sequence length="71" mass="8130">MIAWTFQILSIRCRRCHLSIRSITSRRRCPIPRAAAHRPIRPRVTTAARPLTVLRRAAALPIDLFLEKADA</sequence>
<proteinExistence type="predicted"/>
<name>A0A7G7WWI8_9CAUD</name>
<reference evidence="1 2" key="1">
    <citation type="submission" date="2020-07" db="EMBL/GenBank/DDBJ databases">
        <title>Complete genome sequence of Rhizobium leguminosarum bacteriophage vB_RlegM_AF3.</title>
        <authorList>
            <person name="Gunathilake D."/>
            <person name="Mackenzie K.D."/>
            <person name="Yost C.K."/>
            <person name="Hynes M.F."/>
        </authorList>
    </citation>
    <scope>NUCLEOTIDE SEQUENCE [LARGE SCALE GENOMIC DNA]</scope>
</reference>
<evidence type="ECO:0000313" key="1">
    <source>
        <dbReference type="EMBL" id="QNH71582.1"/>
    </source>
</evidence>
<evidence type="ECO:0000313" key="2">
    <source>
        <dbReference type="Proteomes" id="UP000515855"/>
    </source>
</evidence>